<evidence type="ECO:0008006" key="3">
    <source>
        <dbReference type="Google" id="ProtNLM"/>
    </source>
</evidence>
<proteinExistence type="predicted"/>
<name>A0AAV3Q9M6_LITER</name>
<evidence type="ECO:0000313" key="2">
    <source>
        <dbReference type="Proteomes" id="UP001454036"/>
    </source>
</evidence>
<dbReference type="Proteomes" id="UP001454036">
    <property type="component" value="Unassembled WGS sequence"/>
</dbReference>
<organism evidence="1 2">
    <name type="scientific">Lithospermum erythrorhizon</name>
    <name type="common">Purple gromwell</name>
    <name type="synonym">Lithospermum officinale var. erythrorhizon</name>
    <dbReference type="NCBI Taxonomy" id="34254"/>
    <lineage>
        <taxon>Eukaryota</taxon>
        <taxon>Viridiplantae</taxon>
        <taxon>Streptophyta</taxon>
        <taxon>Embryophyta</taxon>
        <taxon>Tracheophyta</taxon>
        <taxon>Spermatophyta</taxon>
        <taxon>Magnoliopsida</taxon>
        <taxon>eudicotyledons</taxon>
        <taxon>Gunneridae</taxon>
        <taxon>Pentapetalae</taxon>
        <taxon>asterids</taxon>
        <taxon>lamiids</taxon>
        <taxon>Boraginales</taxon>
        <taxon>Boraginaceae</taxon>
        <taxon>Boraginoideae</taxon>
        <taxon>Lithospermeae</taxon>
        <taxon>Lithospermum</taxon>
    </lineage>
</organism>
<protein>
    <recommendedName>
        <fullName evidence="3">Retrovirus-related Pol polyprotein from transposon TNT 1-94</fullName>
    </recommendedName>
</protein>
<reference evidence="1 2" key="1">
    <citation type="submission" date="2024-01" db="EMBL/GenBank/DDBJ databases">
        <title>The complete chloroplast genome sequence of Lithospermum erythrorhizon: insights into the phylogenetic relationship among Boraginaceae species and the maternal lineages of purple gromwells.</title>
        <authorList>
            <person name="Okada T."/>
            <person name="Watanabe K."/>
        </authorList>
    </citation>
    <scope>NUCLEOTIDE SEQUENCE [LARGE SCALE GENOMIC DNA]</scope>
</reference>
<dbReference type="AlphaFoldDB" id="A0AAV3Q9M6"/>
<keyword evidence="2" id="KW-1185">Reference proteome</keyword>
<dbReference type="Pfam" id="PF14223">
    <property type="entry name" value="Retrotran_gag_2"/>
    <property type="match status" value="1"/>
</dbReference>
<dbReference type="EMBL" id="BAABME010003718">
    <property type="protein sequence ID" value="GAA0159883.1"/>
    <property type="molecule type" value="Genomic_DNA"/>
</dbReference>
<sequence length="103" mass="11974">MGGKSLKVENFTRRNSFSLWQIKVRALLKREGFWTPLLKPAPNPEPENMAHSMLLLSLEDDIIAEVSEQDIVAELWCKLENLYMTKSLTNKLILKQRLFGLRM</sequence>
<gene>
    <name evidence="1" type="ORF">LIER_16563</name>
</gene>
<accession>A0AAV3Q9M6</accession>
<evidence type="ECO:0000313" key="1">
    <source>
        <dbReference type="EMBL" id="GAA0159883.1"/>
    </source>
</evidence>
<comment type="caution">
    <text evidence="1">The sequence shown here is derived from an EMBL/GenBank/DDBJ whole genome shotgun (WGS) entry which is preliminary data.</text>
</comment>